<dbReference type="Proteomes" id="UP001177021">
    <property type="component" value="Unassembled WGS sequence"/>
</dbReference>
<protein>
    <submittedName>
        <fullName evidence="1">Uncharacterized protein</fullName>
    </submittedName>
</protein>
<comment type="caution">
    <text evidence="1">The sequence shown here is derived from an EMBL/GenBank/DDBJ whole genome shotgun (WGS) entry which is preliminary data.</text>
</comment>
<keyword evidence="2" id="KW-1185">Reference proteome</keyword>
<dbReference type="EMBL" id="CASHSV030000217">
    <property type="protein sequence ID" value="CAJ2656669.1"/>
    <property type="molecule type" value="Genomic_DNA"/>
</dbReference>
<gene>
    <name evidence="1" type="ORF">MILVUS5_LOCUS23354</name>
</gene>
<evidence type="ECO:0000313" key="1">
    <source>
        <dbReference type="EMBL" id="CAJ2656669.1"/>
    </source>
</evidence>
<sequence>MKETTKVIEEHKLVWKKTGCTIMSDGWTDKRRRTILNFSVNSPKGTVFLKSIDASYITKTADKIFEMIDEVVEQVGEENVVQIVTDNAANYKVAGAMLMYKRKKLYWTPCAAHCIDLMLEDLVRPAVTRFATSYLTLRCLAENKSALIRMFTSNEWTISKFAKTADGKLIEEVIMDKEFWKDVIICLKGAGPLIKVLRLVDSDEEPTMGLIYETMDQTKEKIQVNFNSVQKSPIAMAALETNTAAQWWESYGDEHPELQKFAICVLSLTCSSSGCERNWSAFEMVHRKRRNRLKQKTMNDVVFVMTNSRLSKNNKTRKVVDCELEFDDIDSDNEWIVEDGGDNEILDFTIGEDLDGEAQNEEHEVAATAEDEFEIHNLDDEFEGDEDGMEDMGIGFDENVLKDLMN</sequence>
<accession>A0ACB0KL36</accession>
<proteinExistence type="predicted"/>
<evidence type="ECO:0000313" key="2">
    <source>
        <dbReference type="Proteomes" id="UP001177021"/>
    </source>
</evidence>
<organism evidence="1 2">
    <name type="scientific">Trifolium pratense</name>
    <name type="common">Red clover</name>
    <dbReference type="NCBI Taxonomy" id="57577"/>
    <lineage>
        <taxon>Eukaryota</taxon>
        <taxon>Viridiplantae</taxon>
        <taxon>Streptophyta</taxon>
        <taxon>Embryophyta</taxon>
        <taxon>Tracheophyta</taxon>
        <taxon>Spermatophyta</taxon>
        <taxon>Magnoliopsida</taxon>
        <taxon>eudicotyledons</taxon>
        <taxon>Gunneridae</taxon>
        <taxon>Pentapetalae</taxon>
        <taxon>rosids</taxon>
        <taxon>fabids</taxon>
        <taxon>Fabales</taxon>
        <taxon>Fabaceae</taxon>
        <taxon>Papilionoideae</taxon>
        <taxon>50 kb inversion clade</taxon>
        <taxon>NPAAA clade</taxon>
        <taxon>Hologalegina</taxon>
        <taxon>IRL clade</taxon>
        <taxon>Trifolieae</taxon>
        <taxon>Trifolium</taxon>
    </lineage>
</organism>
<reference evidence="1" key="1">
    <citation type="submission" date="2023-10" db="EMBL/GenBank/DDBJ databases">
        <authorList>
            <person name="Rodriguez Cubillos JULIANA M."/>
            <person name="De Vega J."/>
        </authorList>
    </citation>
    <scope>NUCLEOTIDE SEQUENCE</scope>
</reference>
<name>A0ACB0KL36_TRIPR</name>